<dbReference type="PANTHER" id="PTHR42951:SF17">
    <property type="entry name" value="METALLO-BETA-LACTAMASE DOMAIN-CONTAINING PROTEIN"/>
    <property type="match status" value="1"/>
</dbReference>
<dbReference type="SUPFAM" id="SSF56281">
    <property type="entry name" value="Metallo-hydrolase/oxidoreductase"/>
    <property type="match status" value="1"/>
</dbReference>
<protein>
    <submittedName>
        <fullName evidence="2">MBL fold metallo-hydrolase</fullName>
    </submittedName>
</protein>
<dbReference type="Gene3D" id="3.60.15.10">
    <property type="entry name" value="Ribonuclease Z/Hydroxyacylglutathione hydrolase-like"/>
    <property type="match status" value="1"/>
</dbReference>
<dbReference type="PANTHER" id="PTHR42951">
    <property type="entry name" value="METALLO-BETA-LACTAMASE DOMAIN-CONTAINING"/>
    <property type="match status" value="1"/>
</dbReference>
<comment type="caution">
    <text evidence="2">The sequence shown here is derived from an EMBL/GenBank/DDBJ whole genome shotgun (WGS) entry which is preliminary data.</text>
</comment>
<dbReference type="SMART" id="SM00849">
    <property type="entry name" value="Lactamase_B"/>
    <property type="match status" value="1"/>
</dbReference>
<dbReference type="Pfam" id="PF00753">
    <property type="entry name" value="Lactamase_B"/>
    <property type="match status" value="1"/>
</dbReference>
<gene>
    <name evidence="2" type="ORF">ACEZDJ_10340</name>
</gene>
<dbReference type="InterPro" id="IPR050855">
    <property type="entry name" value="NDM-1-like"/>
</dbReference>
<keyword evidence="3" id="KW-1185">Reference proteome</keyword>
<evidence type="ECO:0000313" key="3">
    <source>
        <dbReference type="Proteomes" id="UP001592528"/>
    </source>
</evidence>
<organism evidence="2 3">
    <name type="scientific">Streptacidiphilus cavernicola</name>
    <dbReference type="NCBI Taxonomy" id="3342716"/>
    <lineage>
        <taxon>Bacteria</taxon>
        <taxon>Bacillati</taxon>
        <taxon>Actinomycetota</taxon>
        <taxon>Actinomycetes</taxon>
        <taxon>Kitasatosporales</taxon>
        <taxon>Streptomycetaceae</taxon>
        <taxon>Streptacidiphilus</taxon>
    </lineage>
</organism>
<dbReference type="EMBL" id="JBHEZZ010000004">
    <property type="protein sequence ID" value="MFC1401687.1"/>
    <property type="molecule type" value="Genomic_DNA"/>
</dbReference>
<dbReference type="Proteomes" id="UP001592528">
    <property type="component" value="Unassembled WGS sequence"/>
</dbReference>
<evidence type="ECO:0000313" key="2">
    <source>
        <dbReference type="EMBL" id="MFC1401687.1"/>
    </source>
</evidence>
<dbReference type="RefSeq" id="WP_030261994.1">
    <property type="nucleotide sequence ID" value="NZ_JBHEZZ010000004.1"/>
</dbReference>
<sequence>MDASVIVPGLFHLPFPVGHAYLWNDGGELTLIDTGIVGSGPAVAEAIRGLGLDPAGLRRVVLTHCHPDHYGAAAEIGAWAADTSVLAHRADAPVIRGEIPISPPVLLDWELPIAAGLPALPPTPPARVDRELDDGDVLDFGGGARIVAVPGHTDGSIAVHLPLHGVLLTGDAVANVDGRTMLGVFNTDRERAIASFHRLSALEDVDTACFGHGDPLVGGAAEVLREVAAALPRP</sequence>
<feature type="domain" description="Metallo-beta-lactamase" evidence="1">
    <location>
        <begin position="17"/>
        <end position="212"/>
    </location>
</feature>
<dbReference type="CDD" id="cd07721">
    <property type="entry name" value="yflN-like_MBL-fold"/>
    <property type="match status" value="1"/>
</dbReference>
<reference evidence="2 3" key="1">
    <citation type="submission" date="2024-09" db="EMBL/GenBank/DDBJ databases">
        <authorList>
            <person name="Lee S.D."/>
        </authorList>
    </citation>
    <scope>NUCLEOTIDE SEQUENCE [LARGE SCALE GENOMIC DNA]</scope>
    <source>
        <strain evidence="2 3">N1-5</strain>
    </source>
</reference>
<dbReference type="InterPro" id="IPR001279">
    <property type="entry name" value="Metallo-B-lactamas"/>
</dbReference>
<accession>A0ABV6UJS4</accession>
<proteinExistence type="predicted"/>
<dbReference type="InterPro" id="IPR036866">
    <property type="entry name" value="RibonucZ/Hydroxyglut_hydro"/>
</dbReference>
<name>A0ABV6UJS4_9ACTN</name>
<evidence type="ECO:0000259" key="1">
    <source>
        <dbReference type="SMART" id="SM00849"/>
    </source>
</evidence>